<geneLocation type="plasmid" evidence="2">
    <name>pdrda</name>
</geneLocation>
<name>A0A345IKX4_9DEIO</name>
<dbReference type="RefSeq" id="WP_114673038.1">
    <property type="nucleotide sequence ID" value="NZ_CP031159.1"/>
</dbReference>
<accession>A0A345IKX4</accession>
<dbReference type="STRING" id="1288484.GCA_000348665_01927"/>
<keyword evidence="1" id="KW-0614">Plasmid</keyword>
<evidence type="ECO:0000313" key="1">
    <source>
        <dbReference type="EMBL" id="AXH00347.1"/>
    </source>
</evidence>
<gene>
    <name evidence="1" type="ORF">DVJ83_14295</name>
</gene>
<dbReference type="Proteomes" id="UP000253744">
    <property type="component" value="Plasmid pDrdA"/>
</dbReference>
<dbReference type="AlphaFoldDB" id="A0A345IKX4"/>
<dbReference type="KEGG" id="dwu:DVJ83_14295"/>
<organism evidence="1 2">
    <name type="scientific">Deinococcus wulumuqiensis</name>
    <dbReference type="NCBI Taxonomy" id="980427"/>
    <lineage>
        <taxon>Bacteria</taxon>
        <taxon>Thermotogati</taxon>
        <taxon>Deinococcota</taxon>
        <taxon>Deinococci</taxon>
        <taxon>Deinococcales</taxon>
        <taxon>Deinococcaceae</taxon>
        <taxon>Deinococcus</taxon>
    </lineage>
</organism>
<dbReference type="EMBL" id="CP031159">
    <property type="protein sequence ID" value="AXH00347.1"/>
    <property type="molecule type" value="Genomic_DNA"/>
</dbReference>
<proteinExistence type="predicted"/>
<reference evidence="1 2" key="1">
    <citation type="submission" date="2018-07" db="EMBL/GenBank/DDBJ databases">
        <title>Complete Genome and Methylome Analysis of Deinococcus wulumuqiensis NEB 479.</title>
        <authorList>
            <person name="Fomenkov A."/>
            <person name="Luyten Y."/>
            <person name="Vincze T."/>
            <person name="Anton B.P."/>
            <person name="Clark T."/>
            <person name="Roberts R.J."/>
            <person name="Morgan R.D."/>
        </authorList>
    </citation>
    <scope>NUCLEOTIDE SEQUENCE [LARGE SCALE GENOMIC DNA]</scope>
    <source>
        <strain evidence="1 2">NEB 479</strain>
        <plasmid evidence="2">Plasmid pdrda</plasmid>
    </source>
</reference>
<evidence type="ECO:0000313" key="2">
    <source>
        <dbReference type="Proteomes" id="UP000253744"/>
    </source>
</evidence>
<protein>
    <submittedName>
        <fullName evidence="1">DNA repair protein</fullName>
    </submittedName>
</protein>
<sequence length="284" mass="30615">MARAKAKDQTGGNYAAFDTLMSTAGVDSQIAALAASEADASTLDAALTQSLQEAQGRWGLGLHHLRHEARLTDDSDIEILTDGRPSARVSEGFGTLAQAYAPMQALDERGLSQWAALGEGHRTPGDLPLNQLKVLIEHARDFETDWSAGRGETFHRVWRRGDTLFVEVARPASAEAALSDAAWDVIASIKDRAFQRELMRRSEKDGMLGALLGARHAGAKANLAQLPEAHFTVQAFVQTLSGAAARNAEEYRGALKTAAAALEEYQGATTRQLSEVLRHGLRES</sequence>